<dbReference type="OrthoDB" id="10060229at2759"/>
<dbReference type="InterPro" id="IPR020864">
    <property type="entry name" value="MACPF"/>
</dbReference>
<dbReference type="EMBL" id="JAACXV010000002">
    <property type="protein sequence ID" value="KAF7287854.1"/>
    <property type="molecule type" value="Genomic_DNA"/>
</dbReference>
<organism evidence="2 3">
    <name type="scientific">Rhynchophorus ferrugineus</name>
    <name type="common">Red palm weevil</name>
    <name type="synonym">Curculio ferrugineus</name>
    <dbReference type="NCBI Taxonomy" id="354439"/>
    <lineage>
        <taxon>Eukaryota</taxon>
        <taxon>Metazoa</taxon>
        <taxon>Ecdysozoa</taxon>
        <taxon>Arthropoda</taxon>
        <taxon>Hexapoda</taxon>
        <taxon>Insecta</taxon>
        <taxon>Pterygota</taxon>
        <taxon>Neoptera</taxon>
        <taxon>Endopterygota</taxon>
        <taxon>Coleoptera</taxon>
        <taxon>Polyphaga</taxon>
        <taxon>Cucujiformia</taxon>
        <taxon>Curculionidae</taxon>
        <taxon>Dryophthorinae</taxon>
        <taxon>Rhynchophorus</taxon>
    </lineage>
</organism>
<proteinExistence type="predicted"/>
<dbReference type="SMART" id="SM00457">
    <property type="entry name" value="MACPF"/>
    <property type="match status" value="1"/>
</dbReference>
<accession>A0A834IWP5</accession>
<evidence type="ECO:0000313" key="3">
    <source>
        <dbReference type="Proteomes" id="UP000625711"/>
    </source>
</evidence>
<dbReference type="AlphaFoldDB" id="A0A834IWP5"/>
<dbReference type="Proteomes" id="UP000625711">
    <property type="component" value="Unassembled WGS sequence"/>
</dbReference>
<reference evidence="2" key="1">
    <citation type="submission" date="2020-08" db="EMBL/GenBank/DDBJ databases">
        <title>Genome sequencing and assembly of the red palm weevil Rhynchophorus ferrugineus.</title>
        <authorList>
            <person name="Dias G.B."/>
            <person name="Bergman C.M."/>
            <person name="Manee M."/>
        </authorList>
    </citation>
    <scope>NUCLEOTIDE SEQUENCE</scope>
    <source>
        <strain evidence="2">AA-2017</strain>
        <tissue evidence="2">Whole larva</tissue>
    </source>
</reference>
<gene>
    <name evidence="2" type="ORF">GWI33_000205</name>
</gene>
<name>A0A834IWP5_RHYFE</name>
<sequence length="421" mass="48734">MIRQGISTSKTCQKKCLMFENEMIIRKLVLTQSKSTLYDSTYSMKKKLTGGKSPLVSLNIEKIVSGKQERAPVVWRMWGREQLVALLLIAVFGCGSGEAEDSQLKVGRSIDIFTRFGYLSLSMRVIPRNDSKWIFREPTIDIFSDADRYALRPERSGRRQRKVFEGDFHMEFCDNIKQLVQAYFRDFSFESLDQPWKAFTSSWSLETLARNLGINSSYIAKEHCYVLVRLSRFRNRSMLSRTPSNMRVVDSVQQEIDDIKVGDVAGVLMFIKKFGSHYIQSYVTGNSLYQVFVFTKSRYQQIKDRLKNQGIANITETELNQYFSPWYAEHLGLIKVASGNKTVESWASTRLRQSYFLFTFPSLLKTKGDSRLLGRLNNLLQNEAILEMEMKSLAGAIKNPAKRQWFEEVLDNFLKLWESNL</sequence>
<feature type="domain" description="MACPF" evidence="1">
    <location>
        <begin position="220"/>
        <end position="415"/>
    </location>
</feature>
<keyword evidence="3" id="KW-1185">Reference proteome</keyword>
<evidence type="ECO:0000259" key="1">
    <source>
        <dbReference type="SMART" id="SM00457"/>
    </source>
</evidence>
<comment type="caution">
    <text evidence="2">The sequence shown here is derived from an EMBL/GenBank/DDBJ whole genome shotgun (WGS) entry which is preliminary data.</text>
</comment>
<evidence type="ECO:0000313" key="2">
    <source>
        <dbReference type="EMBL" id="KAF7287854.1"/>
    </source>
</evidence>
<protein>
    <recommendedName>
        <fullName evidence="1">MACPF domain-containing protein</fullName>
    </recommendedName>
</protein>